<dbReference type="CDD" id="cd01570">
    <property type="entry name" value="NAPRTase_A"/>
    <property type="match status" value="1"/>
</dbReference>
<evidence type="ECO:0000313" key="14">
    <source>
        <dbReference type="Proteomes" id="UP000009309"/>
    </source>
</evidence>
<keyword evidence="4" id="KW-0597">Phosphoprotein</keyword>
<evidence type="ECO:0000256" key="9">
    <source>
        <dbReference type="RuleBase" id="RU365100"/>
    </source>
</evidence>
<dbReference type="SUPFAM" id="SSF51690">
    <property type="entry name" value="Nicotinate/Quinolinate PRTase C-terminal domain-like"/>
    <property type="match status" value="1"/>
</dbReference>
<dbReference type="GO" id="GO:0005829">
    <property type="term" value="C:cytosol"/>
    <property type="evidence" value="ECO:0007669"/>
    <property type="project" value="TreeGrafter"/>
</dbReference>
<dbReference type="NCBIfam" id="TIGR01513">
    <property type="entry name" value="NAPRTase_put"/>
    <property type="match status" value="1"/>
</dbReference>
<evidence type="ECO:0000256" key="8">
    <source>
        <dbReference type="ARBA" id="ARBA00048668"/>
    </source>
</evidence>
<dbReference type="NCBIfam" id="NF009131">
    <property type="entry name" value="PRK12484.1"/>
    <property type="match status" value="1"/>
</dbReference>
<keyword evidence="13" id="KW-0328">Glycosyltransferase</keyword>
<dbReference type="eggNOG" id="COG1488">
    <property type="taxonomic scope" value="Bacteria"/>
</dbReference>
<dbReference type="UniPathway" id="UPA00253">
    <property type="reaction ID" value="UER00457"/>
</dbReference>
<keyword evidence="7 9" id="KW-0808">Transferase</keyword>
<evidence type="ECO:0000259" key="12">
    <source>
        <dbReference type="Pfam" id="PF17956"/>
    </source>
</evidence>
<evidence type="ECO:0000256" key="5">
    <source>
        <dbReference type="ARBA" id="ARBA00022598"/>
    </source>
</evidence>
<comment type="catalytic activity">
    <reaction evidence="8 9">
        <text>5-phospho-alpha-D-ribose 1-diphosphate + nicotinate + ATP + H2O = nicotinate beta-D-ribonucleotide + ADP + phosphate + diphosphate</text>
        <dbReference type="Rhea" id="RHEA:36163"/>
        <dbReference type="ChEBI" id="CHEBI:15377"/>
        <dbReference type="ChEBI" id="CHEBI:30616"/>
        <dbReference type="ChEBI" id="CHEBI:32544"/>
        <dbReference type="ChEBI" id="CHEBI:33019"/>
        <dbReference type="ChEBI" id="CHEBI:43474"/>
        <dbReference type="ChEBI" id="CHEBI:57502"/>
        <dbReference type="ChEBI" id="CHEBI:58017"/>
        <dbReference type="ChEBI" id="CHEBI:456216"/>
        <dbReference type="EC" id="6.3.4.21"/>
    </reaction>
</comment>
<feature type="domain" description="Nicotinate phosphoribosyltransferase N-terminal" evidence="11">
    <location>
        <begin position="12"/>
        <end position="142"/>
    </location>
</feature>
<dbReference type="InterPro" id="IPR041525">
    <property type="entry name" value="N/Namide_PRibTrfase"/>
</dbReference>
<dbReference type="EMBL" id="CAIT01000007">
    <property type="protein sequence ID" value="CCH54582.1"/>
    <property type="molecule type" value="Genomic_DNA"/>
</dbReference>
<dbReference type="AlphaFoldDB" id="I2GL06"/>
<reference evidence="13 14" key="1">
    <citation type="journal article" date="2012" name="J. Bacteriol.">
        <title>Genome Sequence of the Filamentous Bacterium Fibrisoma limi BUZ 3T.</title>
        <authorList>
            <person name="Filippini M."/>
            <person name="Qi W."/>
            <person name="Jaenicke S."/>
            <person name="Goesmann A."/>
            <person name="Smits T.H."/>
            <person name="Bagheri H.C."/>
        </authorList>
    </citation>
    <scope>NUCLEOTIDE SEQUENCE [LARGE SCALE GENOMIC DNA]</scope>
    <source>
        <strain evidence="14">BUZ 3T</strain>
    </source>
</reference>
<comment type="function">
    <text evidence="9">Catalyzes the first step in the biosynthesis of NAD from nicotinic acid, the ATP-dependent synthesis of beta-nicotinate D-ribonucleotide from nicotinate and 5-phospho-D-ribose 1-phosphate.</text>
</comment>
<dbReference type="InterPro" id="IPR036068">
    <property type="entry name" value="Nicotinate_pribotase-like_C"/>
</dbReference>
<dbReference type="EC" id="6.3.4.21" evidence="3 9"/>
<evidence type="ECO:0000256" key="3">
    <source>
        <dbReference type="ARBA" id="ARBA00013236"/>
    </source>
</evidence>
<feature type="domain" description="Nicotinate phosphoribosyltransferase C-terminal" evidence="12">
    <location>
        <begin position="372"/>
        <end position="482"/>
    </location>
</feature>
<sequence length="498" mass="55395">MINKLYDTSLSLLTDLYQVTMAYGYWKSGTAEKEAVFNLYFRKHPFGGGFTVACGLASVLGYLDEFSLSKKDIRYLRTLTGNDGQPLFEEGFLEYLANLELTCEVEAIPEGTVVFPNEPLIRVRGPILQCQLLETPLLNLINFQTLIATKAARLRLVAETDTILEFGLRRAQGVDGGMTASRAAYIGGCDATSNVLAGKLYDIPVRGTHAHSWVMSFDNELQAFETYANVLPNNVTLLVDTYDTLQGVRHAIEAGRQLVARGHKLAGIRLDSGDLAYLSIEARKLLDEAGFHDTAIVASNDLDETIINSLKQQGAKINVWGVGTKLVTAYDQPALGGVYKLAALRDESTGTWEYKIKLSEQAIKTSTPGIQQVRRFYELTADGTPNFLADMIFDEERGTEGTVTMIDPLDFTKRRRFEPAYVSEDLLVPVFRAGKRVYESPDIHTIRARVQTQMNSLHAGVKRFVNPHTYPVGLEKSLHELKTNLILSLREKEGVVKR</sequence>
<dbReference type="InterPro" id="IPR041619">
    <property type="entry name" value="NAPRTase_C"/>
</dbReference>
<evidence type="ECO:0000256" key="2">
    <source>
        <dbReference type="ARBA" id="ARBA00010897"/>
    </source>
</evidence>
<keyword evidence="5 9" id="KW-0436">Ligase</keyword>
<keyword evidence="6 9" id="KW-0662">Pyridine nucleotide biosynthesis</keyword>
<dbReference type="Pfam" id="PF04095">
    <property type="entry name" value="NAPRTase"/>
    <property type="match status" value="1"/>
</dbReference>
<evidence type="ECO:0000256" key="1">
    <source>
        <dbReference type="ARBA" id="ARBA00004952"/>
    </source>
</evidence>
<comment type="caution">
    <text evidence="13">The sequence shown here is derived from an EMBL/GenBank/DDBJ whole genome shotgun (WGS) entry which is preliminary data.</text>
</comment>
<dbReference type="NCBIfam" id="NF006695">
    <property type="entry name" value="PRK09243.1-2"/>
    <property type="match status" value="1"/>
</dbReference>
<feature type="domain" description="Nicotinate/nicotinamide phosphoribosyltransferase" evidence="10">
    <location>
        <begin position="165"/>
        <end position="345"/>
    </location>
</feature>
<evidence type="ECO:0000256" key="4">
    <source>
        <dbReference type="ARBA" id="ARBA00022553"/>
    </source>
</evidence>
<name>I2GL06_9BACT</name>
<dbReference type="PANTHER" id="PTHR11098:SF1">
    <property type="entry name" value="NICOTINATE PHOSPHORIBOSYLTRANSFERASE"/>
    <property type="match status" value="1"/>
</dbReference>
<comment type="pathway">
    <text evidence="1 9">Cofactor biosynthesis; NAD(+) biosynthesis; nicotinate D-ribonucleotide from nicotinate: step 1/1.</text>
</comment>
<dbReference type="GO" id="GO:0034355">
    <property type="term" value="P:NAD+ biosynthetic process via the salvage pathway"/>
    <property type="evidence" value="ECO:0007669"/>
    <property type="project" value="UniProtKB-ARBA"/>
</dbReference>
<evidence type="ECO:0000256" key="7">
    <source>
        <dbReference type="ARBA" id="ARBA00022679"/>
    </source>
</evidence>
<keyword evidence="14" id="KW-1185">Reference proteome</keyword>
<comment type="PTM">
    <text evidence="9">Transiently phosphorylated on a His residue during the reaction cycle. Phosphorylation strongly increases the affinity for substrates and increases the rate of nicotinate D-ribonucleotide production. Dephosphorylation regenerates the low-affinity form of the enzyme, leading to product release.</text>
</comment>
<dbReference type="SUPFAM" id="SSF54675">
    <property type="entry name" value="Nicotinate/Quinolinate PRTase N-terminal domain-like"/>
    <property type="match status" value="1"/>
</dbReference>
<dbReference type="Gene3D" id="3.20.20.70">
    <property type="entry name" value="Aldolase class I"/>
    <property type="match status" value="1"/>
</dbReference>
<evidence type="ECO:0000259" key="10">
    <source>
        <dbReference type="Pfam" id="PF04095"/>
    </source>
</evidence>
<dbReference type="OrthoDB" id="9770610at2"/>
<evidence type="ECO:0000256" key="6">
    <source>
        <dbReference type="ARBA" id="ARBA00022642"/>
    </source>
</evidence>
<dbReference type="Gene3D" id="3.20.140.10">
    <property type="entry name" value="nicotinate phosphoribosyltransferase"/>
    <property type="match status" value="1"/>
</dbReference>
<dbReference type="FunFam" id="3.20.20.70:FF:000076">
    <property type="entry name" value="Nicotinate phosphoribosyltransferase"/>
    <property type="match status" value="1"/>
</dbReference>
<dbReference type="RefSeq" id="WP_009283160.1">
    <property type="nucleotide sequence ID" value="NZ_CAIT01000007.1"/>
</dbReference>
<dbReference type="Pfam" id="PF17767">
    <property type="entry name" value="NAPRTase_N"/>
    <property type="match status" value="1"/>
</dbReference>
<organism evidence="13 14">
    <name type="scientific">Fibrisoma limi BUZ 3</name>
    <dbReference type="NCBI Taxonomy" id="1185876"/>
    <lineage>
        <taxon>Bacteria</taxon>
        <taxon>Pseudomonadati</taxon>
        <taxon>Bacteroidota</taxon>
        <taxon>Cytophagia</taxon>
        <taxon>Cytophagales</taxon>
        <taxon>Spirosomataceae</taxon>
        <taxon>Fibrisoma</taxon>
    </lineage>
</organism>
<dbReference type="InterPro" id="IPR006405">
    <property type="entry name" value="Nic_PRibTrfase_pncB"/>
</dbReference>
<comment type="similarity">
    <text evidence="2 9">Belongs to the NAPRTase family.</text>
</comment>
<dbReference type="InterPro" id="IPR040727">
    <property type="entry name" value="NAPRTase_N"/>
</dbReference>
<dbReference type="InterPro" id="IPR013785">
    <property type="entry name" value="Aldolase_TIM"/>
</dbReference>
<dbReference type="PANTHER" id="PTHR11098">
    <property type="entry name" value="NICOTINATE PHOSPHORIBOSYLTRANSFERASE"/>
    <property type="match status" value="1"/>
</dbReference>
<evidence type="ECO:0000259" key="11">
    <source>
        <dbReference type="Pfam" id="PF17767"/>
    </source>
</evidence>
<evidence type="ECO:0000313" key="13">
    <source>
        <dbReference type="EMBL" id="CCH54582.1"/>
    </source>
</evidence>
<dbReference type="Pfam" id="PF17956">
    <property type="entry name" value="NAPRTase_C"/>
    <property type="match status" value="1"/>
</dbReference>
<dbReference type="GO" id="GO:0004516">
    <property type="term" value="F:nicotinate phosphoribosyltransferase activity"/>
    <property type="evidence" value="ECO:0007669"/>
    <property type="project" value="UniProtKB-UniRule"/>
</dbReference>
<protein>
    <recommendedName>
        <fullName evidence="3 9">Nicotinate phosphoribosyltransferase</fullName>
        <ecNumber evidence="3 9">6.3.4.21</ecNumber>
    </recommendedName>
</protein>
<dbReference type="GO" id="GO:0047280">
    <property type="term" value="F:nicotinamide phosphoribosyltransferase activity"/>
    <property type="evidence" value="ECO:0007669"/>
    <property type="project" value="UniProtKB-ARBA"/>
</dbReference>
<accession>I2GL06</accession>
<gene>
    <name evidence="13" type="ORF">BN8_03765</name>
</gene>
<proteinExistence type="inferred from homology"/>
<dbReference type="Proteomes" id="UP000009309">
    <property type="component" value="Unassembled WGS sequence"/>
</dbReference>
<dbReference type="STRING" id="1185876.BN8_03765"/>
<dbReference type="InterPro" id="IPR007229">
    <property type="entry name" value="Nic_PRibTrfase-Fam"/>
</dbReference>
<dbReference type="PIRSF" id="PIRSF000484">
    <property type="entry name" value="NAPRT"/>
    <property type="match status" value="1"/>
</dbReference>